<proteinExistence type="predicted"/>
<dbReference type="PATRIC" id="fig|43678.3.peg.3935"/>
<evidence type="ECO:0000313" key="4">
    <source>
        <dbReference type="EMBL" id="KZM33447.1"/>
    </source>
</evidence>
<reference evidence="4 6" key="1">
    <citation type="submission" date="2016-01" db="EMBL/GenBank/DDBJ databases">
        <title>Genome sequence of Oerskovia enterophila VJag, an agar and cellulose degrading bacterium.</title>
        <authorList>
            <person name="Poehlein A."/>
            <person name="Jag V."/>
            <person name="Bengelsdorf F."/>
            <person name="Duerre P."/>
            <person name="Daniel R."/>
        </authorList>
    </citation>
    <scope>NUCLEOTIDE SEQUENCE [LARGE SCALE GENOMIC DNA]</scope>
    <source>
        <strain evidence="4 6">VJag</strain>
    </source>
</reference>
<gene>
    <name evidence="5" type="ORF">OERS_17610</name>
    <name evidence="4" type="ORF">OJAG_37660</name>
</gene>
<evidence type="ECO:0000313" key="6">
    <source>
        <dbReference type="Proteomes" id="UP000076447"/>
    </source>
</evidence>
<protein>
    <recommendedName>
        <fullName evidence="3">LytR/CpsA/Psr regulator C-terminal domain-containing protein</fullName>
    </recommendedName>
</protein>
<dbReference type="STRING" id="43678.OJAG_37660"/>
<feature type="domain" description="LytR/CpsA/Psr regulator C-terminal" evidence="3">
    <location>
        <begin position="67"/>
        <end position="157"/>
    </location>
</feature>
<evidence type="ECO:0000256" key="1">
    <source>
        <dbReference type="SAM" id="MobiDB-lite"/>
    </source>
</evidence>
<dbReference type="Proteomes" id="UP000076447">
    <property type="component" value="Unassembled WGS sequence"/>
</dbReference>
<evidence type="ECO:0000256" key="2">
    <source>
        <dbReference type="SAM" id="Phobius"/>
    </source>
</evidence>
<evidence type="ECO:0000313" key="7">
    <source>
        <dbReference type="Proteomes" id="UP000093412"/>
    </source>
</evidence>
<evidence type="ECO:0000313" key="5">
    <source>
        <dbReference type="EMBL" id="OCI31488.1"/>
    </source>
</evidence>
<keyword evidence="2" id="KW-1133">Transmembrane helix</keyword>
<dbReference type="EMBL" id="LRIE01000085">
    <property type="protein sequence ID" value="KZM33447.1"/>
    <property type="molecule type" value="Genomic_DNA"/>
</dbReference>
<reference evidence="5 7" key="2">
    <citation type="submission" date="2016-06" db="EMBL/GenBank/DDBJ databases">
        <title>Genome sequence of Oerskovia enterophila DSM 43852.</title>
        <authorList>
            <person name="Poehlein A."/>
            <person name="Jag V."/>
            <person name="Bengelsdorf F.R."/>
            <person name="Daniel R."/>
            <person name="Duerre P."/>
        </authorList>
    </citation>
    <scope>NUCLEOTIDE SEQUENCE [LARGE SCALE GENOMIC DNA]</scope>
    <source>
        <strain evidence="5 7">DSM 43852</strain>
    </source>
</reference>
<dbReference type="Proteomes" id="UP000093412">
    <property type="component" value="Unassembled WGS sequence"/>
</dbReference>
<name>A0A161XA75_9CELL</name>
<accession>A0A161XA75</accession>
<dbReference type="EMBL" id="MAQA01000017">
    <property type="protein sequence ID" value="OCI31488.1"/>
    <property type="molecule type" value="Genomic_DNA"/>
</dbReference>
<feature type="compositionally biased region" description="Acidic residues" evidence="1">
    <location>
        <begin position="202"/>
        <end position="215"/>
    </location>
</feature>
<dbReference type="InterPro" id="IPR027381">
    <property type="entry name" value="LytR/CpsA/Psr_C"/>
</dbReference>
<organism evidence="4 6">
    <name type="scientific">Oerskovia enterophila</name>
    <dbReference type="NCBI Taxonomy" id="43678"/>
    <lineage>
        <taxon>Bacteria</taxon>
        <taxon>Bacillati</taxon>
        <taxon>Actinomycetota</taxon>
        <taxon>Actinomycetes</taxon>
        <taxon>Micrococcales</taxon>
        <taxon>Cellulomonadaceae</taxon>
        <taxon>Oerskovia</taxon>
    </lineage>
</organism>
<keyword evidence="7" id="KW-1185">Reference proteome</keyword>
<keyword evidence="2" id="KW-0472">Membrane</keyword>
<dbReference type="AlphaFoldDB" id="A0A161XA75"/>
<dbReference type="Pfam" id="PF13399">
    <property type="entry name" value="LytR_C"/>
    <property type="match status" value="1"/>
</dbReference>
<feature type="transmembrane region" description="Helical" evidence="2">
    <location>
        <begin position="7"/>
        <end position="27"/>
    </location>
</feature>
<evidence type="ECO:0000259" key="3">
    <source>
        <dbReference type="Pfam" id="PF13399"/>
    </source>
</evidence>
<sequence length="215" mass="22457">MHERQAVIFGLLVAFLVIIGIGALAVYTGAVDAPFNKGFTTIQVDDELADVKPPCLPEGTLPVAYTDVQVRVFNGTGKGGLGAANKEILANRGFTVVLLGDLENPDGTNTTQNVTQISYGLAGVAQAYTLAAHYPSPVLVLDDRADTTVDVVLGKNFDNLVDEELVGLDSAVPLESRKDCAAVETLTPRATYVPPVPAADVPAEEVPAEDAPAEG</sequence>
<comment type="caution">
    <text evidence="4">The sequence shown here is derived from an EMBL/GenBank/DDBJ whole genome shotgun (WGS) entry which is preliminary data.</text>
</comment>
<feature type="region of interest" description="Disordered" evidence="1">
    <location>
        <begin position="192"/>
        <end position="215"/>
    </location>
</feature>
<keyword evidence="2" id="KW-0812">Transmembrane</keyword>
<dbReference type="Gene3D" id="3.30.70.2390">
    <property type="match status" value="1"/>
</dbReference>